<dbReference type="RefSeq" id="WP_115980289.1">
    <property type="nucleotide sequence ID" value="NZ_QOHR01000014.1"/>
</dbReference>
<reference evidence="1 2" key="1">
    <citation type="journal article" date="2017" name="Int. J. Syst. Evol. Microbiol.">
        <title>Rhodosalinus sediminis gen. nov., sp. nov., isolated from marine saltern.</title>
        <authorList>
            <person name="Guo L.Y."/>
            <person name="Ling S.K."/>
            <person name="Li C.M."/>
            <person name="Chen G.J."/>
            <person name="Du Z.J."/>
        </authorList>
    </citation>
    <scope>NUCLEOTIDE SEQUENCE [LARGE SCALE GENOMIC DNA]</scope>
    <source>
        <strain evidence="1 2">WDN1C137</strain>
    </source>
</reference>
<evidence type="ECO:0000313" key="1">
    <source>
        <dbReference type="EMBL" id="REC56062.1"/>
    </source>
</evidence>
<name>A0A3D9BRJ4_9RHOB</name>
<organism evidence="1 2">
    <name type="scientific">Rhodosalinus sediminis</name>
    <dbReference type="NCBI Taxonomy" id="1940533"/>
    <lineage>
        <taxon>Bacteria</taxon>
        <taxon>Pseudomonadati</taxon>
        <taxon>Pseudomonadota</taxon>
        <taxon>Alphaproteobacteria</taxon>
        <taxon>Rhodobacterales</taxon>
        <taxon>Paracoccaceae</taxon>
        <taxon>Rhodosalinus</taxon>
    </lineage>
</organism>
<dbReference type="Proteomes" id="UP000257131">
    <property type="component" value="Unassembled WGS sequence"/>
</dbReference>
<dbReference type="Pfam" id="PF10025">
    <property type="entry name" value="DUF2267"/>
    <property type="match status" value="1"/>
</dbReference>
<evidence type="ECO:0000313" key="2">
    <source>
        <dbReference type="Proteomes" id="UP000257131"/>
    </source>
</evidence>
<accession>A0A3D9BRJ4</accession>
<dbReference type="OrthoDB" id="20942at2"/>
<protein>
    <submittedName>
        <fullName evidence="1">DUF2267 domain-containing protein</fullName>
    </submittedName>
</protein>
<keyword evidence="2" id="KW-1185">Reference proteome</keyword>
<dbReference type="Gene3D" id="1.10.490.110">
    <property type="entry name" value="Uncharacterized conserved protein DUF2267"/>
    <property type="match status" value="1"/>
</dbReference>
<dbReference type="AlphaFoldDB" id="A0A3D9BRJ4"/>
<proteinExistence type="predicted"/>
<sequence>MKTTGISSVDHAPQVVAEWLNALCEDLGWQEKGRAWLLLREVLHAVRDYLGADEAADLAAQLPVLIRGMYFEGWVPSRTPAHPRHKADFIARVQAAFAKEPLEDPDRAVSAVLALLRSKVSHGEFREVAHAMQKPLRDLFV</sequence>
<comment type="caution">
    <text evidence="1">The sequence shown here is derived from an EMBL/GenBank/DDBJ whole genome shotgun (WGS) entry which is preliminary data.</text>
</comment>
<dbReference type="InterPro" id="IPR018727">
    <property type="entry name" value="DUF2267"/>
</dbReference>
<dbReference type="InterPro" id="IPR038282">
    <property type="entry name" value="DUF2267_sf"/>
</dbReference>
<dbReference type="EMBL" id="QOHR01000014">
    <property type="protein sequence ID" value="REC56062.1"/>
    <property type="molecule type" value="Genomic_DNA"/>
</dbReference>
<gene>
    <name evidence="1" type="ORF">DRV84_10600</name>
</gene>